<evidence type="ECO:0008006" key="5">
    <source>
        <dbReference type="Google" id="ProtNLM"/>
    </source>
</evidence>
<sequence>MDEASTWEHLPANEHKFVWDEAEGKFWRDFNAKQEALHSEKEREYQLALTDAKFELGKLDGKRNELTKVRERLALELSNLDKELANVVTECNGRSDMIFAMEQKYRHDEQDFLQQREKVTETMIRWFQEKRDAAAKAQGDAGDDQTEPVEALVDLVDADGRVIGPINKTEPWNQWVKAILGLPIKRSVKIRRGRKFTTDHLAGIYEHTEAKGVKWLSCMIQAIGDIQAQRCISCDKNQGAFDDCIIIGGPLFQKCGNCEWNRQGCHGAALRKGGETPREEEQQQQQQPGEEEEAPKDMPNGNGSSRLTADGTAEEADSPPPREDDDIKGRIWTNTPREAPKEVEEDESDEVKPTITERRGLPTSRPAFYQTEQLLNPKDRPESRAYPYNTGFTPANVPSRPSSQDLNTPTPRSMEASPQPSDNADEPALPKITRETLTLRHNGKVYTHPEIIEGVPLEKIDPSHPYWDPKWPDIRGLIETPLNQWREKHQQAMESKDKGVDKASTRFQLGRQVNRGLKILEFLDEGEISPYQLLSKKYTTSGKGSITSYDTLFRLCETLSELGKYGLDIHPLEWMRQRLHELWVEQGAAFNVSRIIHNFYNDPKLAALRTKSGFKNIGRPSGVKASRRSGAPSNDTPYSQSQQQKKRKTYYSNSGAPGDHDRSSTDLTSEGGNDGTTMAPESPTSGGPIIKRARTLSPSIRPYRTLVDDTEDFTDTDLWSGAPITQNDFRVDQIKSRLYTSSPRVTQYLHWMKEGRCLEHQILREGHPVRWAKLREPINFDVRLDDLVDVVWNRRVLKAHLIMSDRNTQISSLDGRPRGDVLVSFRRERTLRRLIRVLGSMGVRTIEGSQEELLHRWAIMQSEQLSERDEELAGEDHRRPASSSQLPVAY</sequence>
<dbReference type="OMA" id="PSHPYWD"/>
<proteinExistence type="predicted"/>
<dbReference type="InParanoid" id="G9MYD1"/>
<protein>
    <recommendedName>
        <fullName evidence="5">DUF3716 domain-containing protein</fullName>
    </recommendedName>
</protein>
<dbReference type="Pfam" id="PF12511">
    <property type="entry name" value="DUF3716"/>
    <property type="match status" value="1"/>
</dbReference>
<comment type="caution">
    <text evidence="3">The sequence shown here is derived from an EMBL/GenBank/DDBJ whole genome shotgun (WGS) entry which is preliminary data.</text>
</comment>
<keyword evidence="1" id="KW-0175">Coiled coil</keyword>
<feature type="compositionally biased region" description="Polar residues" evidence="2">
    <location>
        <begin position="399"/>
        <end position="422"/>
    </location>
</feature>
<reference evidence="3 4" key="1">
    <citation type="journal article" date="2011" name="Genome Biol.">
        <title>Comparative genome sequence analysis underscores mycoparasitism as the ancestral life style of Trichoderma.</title>
        <authorList>
            <person name="Kubicek C.P."/>
            <person name="Herrera-Estrella A."/>
            <person name="Seidl-Seiboth V."/>
            <person name="Martinez D.A."/>
            <person name="Druzhinina I.S."/>
            <person name="Thon M."/>
            <person name="Zeilinger S."/>
            <person name="Casas-Flores S."/>
            <person name="Horwitz B.A."/>
            <person name="Mukherjee P.K."/>
            <person name="Mukherjee M."/>
            <person name="Kredics L."/>
            <person name="Alcaraz L.D."/>
            <person name="Aerts A."/>
            <person name="Antal Z."/>
            <person name="Atanasova L."/>
            <person name="Cervantes-Badillo M.G."/>
            <person name="Challacombe J."/>
            <person name="Chertkov O."/>
            <person name="McCluskey K."/>
            <person name="Coulpier F."/>
            <person name="Deshpande N."/>
            <person name="von Doehren H."/>
            <person name="Ebbole D.J."/>
            <person name="Esquivel-Naranjo E.U."/>
            <person name="Fekete E."/>
            <person name="Flipphi M."/>
            <person name="Glaser F."/>
            <person name="Gomez-Rodriguez E.Y."/>
            <person name="Gruber S."/>
            <person name="Han C."/>
            <person name="Henrissat B."/>
            <person name="Hermosa R."/>
            <person name="Hernandez-Onate M."/>
            <person name="Karaffa L."/>
            <person name="Kosti I."/>
            <person name="Le Crom S."/>
            <person name="Lindquist E."/>
            <person name="Lucas S."/>
            <person name="Luebeck M."/>
            <person name="Luebeck P.S."/>
            <person name="Margeot A."/>
            <person name="Metz B."/>
            <person name="Misra M."/>
            <person name="Nevalainen H."/>
            <person name="Omann M."/>
            <person name="Packer N."/>
            <person name="Perrone G."/>
            <person name="Uresti-Rivera E.E."/>
            <person name="Salamov A."/>
            <person name="Schmoll M."/>
            <person name="Seiboth B."/>
            <person name="Shapiro H."/>
            <person name="Sukno S."/>
            <person name="Tamayo-Ramos J.A."/>
            <person name="Tisch D."/>
            <person name="Wiest A."/>
            <person name="Wilkinson H.H."/>
            <person name="Zhang M."/>
            <person name="Coutinho P.M."/>
            <person name="Kenerley C.M."/>
            <person name="Monte E."/>
            <person name="Baker S.E."/>
            <person name="Grigoriev I.V."/>
        </authorList>
    </citation>
    <scope>NUCLEOTIDE SEQUENCE [LARGE SCALE GENOMIC DNA]</scope>
    <source>
        <strain evidence="4">Gv29-8 / FGSC 10586</strain>
    </source>
</reference>
<accession>G9MYD1</accession>
<dbReference type="HOGENOM" id="CLU_005317_0_0_1"/>
<evidence type="ECO:0000256" key="2">
    <source>
        <dbReference type="SAM" id="MobiDB-lite"/>
    </source>
</evidence>
<name>G9MYD1_HYPVG</name>
<feature type="region of interest" description="Disordered" evidence="2">
    <location>
        <begin position="616"/>
        <end position="695"/>
    </location>
</feature>
<feature type="compositionally biased region" description="Basic and acidic residues" evidence="2">
    <location>
        <begin position="350"/>
        <end position="360"/>
    </location>
</feature>
<keyword evidence="4" id="KW-1185">Reference proteome</keyword>
<feature type="region of interest" description="Disordered" evidence="2">
    <location>
        <begin position="867"/>
        <end position="890"/>
    </location>
</feature>
<feature type="compositionally biased region" description="Basic and acidic residues" evidence="2">
    <location>
        <begin position="320"/>
        <end position="329"/>
    </location>
</feature>
<dbReference type="RefSeq" id="XP_013954749.1">
    <property type="nucleotide sequence ID" value="XM_014099274.1"/>
</dbReference>
<evidence type="ECO:0000313" key="4">
    <source>
        <dbReference type="Proteomes" id="UP000007115"/>
    </source>
</evidence>
<dbReference type="VEuPathDB" id="FungiDB:TRIVIDRAFT_58838"/>
<evidence type="ECO:0000313" key="3">
    <source>
        <dbReference type="EMBL" id="EHK20553.1"/>
    </source>
</evidence>
<dbReference type="AlphaFoldDB" id="G9MYD1"/>
<dbReference type="Proteomes" id="UP000007115">
    <property type="component" value="Unassembled WGS sequence"/>
</dbReference>
<dbReference type="GeneID" id="25795876"/>
<feature type="coiled-coil region" evidence="1">
    <location>
        <begin position="63"/>
        <end position="90"/>
    </location>
</feature>
<dbReference type="EMBL" id="ABDF02000079">
    <property type="protein sequence ID" value="EHK20553.1"/>
    <property type="molecule type" value="Genomic_DNA"/>
</dbReference>
<dbReference type="OrthoDB" id="4800057at2759"/>
<feature type="region of interest" description="Disordered" evidence="2">
    <location>
        <begin position="270"/>
        <end position="429"/>
    </location>
</feature>
<evidence type="ECO:0000256" key="1">
    <source>
        <dbReference type="SAM" id="Coils"/>
    </source>
</evidence>
<dbReference type="eggNOG" id="ENOG502QTAC">
    <property type="taxonomic scope" value="Eukaryota"/>
</dbReference>
<feature type="compositionally biased region" description="Basic and acidic residues" evidence="2">
    <location>
        <begin position="272"/>
        <end position="281"/>
    </location>
</feature>
<gene>
    <name evidence="3" type="ORF">TRIVIDRAFT_58838</name>
</gene>
<feature type="compositionally biased region" description="Polar residues" evidence="2">
    <location>
        <begin position="631"/>
        <end position="643"/>
    </location>
</feature>
<dbReference type="STRING" id="413071.G9MYD1"/>
<dbReference type="InterPro" id="IPR022190">
    <property type="entry name" value="DUF3716"/>
</dbReference>
<feature type="compositionally biased region" description="Polar residues" evidence="2">
    <location>
        <begin position="881"/>
        <end position="890"/>
    </location>
</feature>
<organism evidence="3 4">
    <name type="scientific">Hypocrea virens (strain Gv29-8 / FGSC 10586)</name>
    <name type="common">Gliocladium virens</name>
    <name type="synonym">Trichoderma virens</name>
    <dbReference type="NCBI Taxonomy" id="413071"/>
    <lineage>
        <taxon>Eukaryota</taxon>
        <taxon>Fungi</taxon>
        <taxon>Dikarya</taxon>
        <taxon>Ascomycota</taxon>
        <taxon>Pezizomycotina</taxon>
        <taxon>Sordariomycetes</taxon>
        <taxon>Hypocreomycetidae</taxon>
        <taxon>Hypocreales</taxon>
        <taxon>Hypocreaceae</taxon>
        <taxon>Trichoderma</taxon>
    </lineage>
</organism>